<dbReference type="Proteomes" id="UP000000560">
    <property type="component" value="Chromosome I"/>
</dbReference>
<proteinExistence type="predicted"/>
<dbReference type="GeneID" id="2871173"/>
<accession>C8V3K0</accession>
<protein>
    <submittedName>
        <fullName evidence="2">Uncharacterized protein</fullName>
    </submittedName>
</protein>
<evidence type="ECO:0000256" key="1">
    <source>
        <dbReference type="SAM" id="MobiDB-lite"/>
    </source>
</evidence>
<dbReference type="KEGG" id="ani:ANIA_05923"/>
<dbReference type="VEuPathDB" id="FungiDB:AN5923"/>
<evidence type="ECO:0000313" key="2">
    <source>
        <dbReference type="EMBL" id="CBF70561.1"/>
    </source>
</evidence>
<feature type="region of interest" description="Disordered" evidence="1">
    <location>
        <begin position="1"/>
        <end position="20"/>
    </location>
</feature>
<organism evidence="2 3">
    <name type="scientific">Emericella nidulans (strain FGSC A4 / ATCC 38163 / CBS 112.46 / NRRL 194 / M139)</name>
    <name type="common">Aspergillus nidulans</name>
    <dbReference type="NCBI Taxonomy" id="227321"/>
    <lineage>
        <taxon>Eukaryota</taxon>
        <taxon>Fungi</taxon>
        <taxon>Dikarya</taxon>
        <taxon>Ascomycota</taxon>
        <taxon>Pezizomycotina</taxon>
        <taxon>Eurotiomycetes</taxon>
        <taxon>Eurotiomycetidae</taxon>
        <taxon>Eurotiales</taxon>
        <taxon>Aspergillaceae</taxon>
        <taxon>Aspergillus</taxon>
        <taxon>Aspergillus subgen. Nidulantes</taxon>
    </lineage>
</organism>
<dbReference type="EMBL" id="BN001301">
    <property type="protein sequence ID" value="CBF70561.1"/>
    <property type="molecule type" value="Genomic_DNA"/>
</dbReference>
<dbReference type="RefSeq" id="XP_663527.1">
    <property type="nucleotide sequence ID" value="XM_658435.1"/>
</dbReference>
<accession>Q5B0K7</accession>
<gene>
    <name evidence="2" type="ORF">ANIA_05923</name>
</gene>
<name>Q5B0K7_EMENI</name>
<keyword evidence="3" id="KW-1185">Reference proteome</keyword>
<dbReference type="InParanoid" id="Q5B0K7"/>
<dbReference type="HOGENOM" id="CLU_1959556_0_0_1"/>
<feature type="compositionally biased region" description="Polar residues" evidence="1">
    <location>
        <begin position="1"/>
        <end position="16"/>
    </location>
</feature>
<sequence>MNKSTTQLTGAVQQEVPQAHPPVQLPKSMIISRRTRTSSASQALTILLELPTDLRRRPDSDVAVIVWPTEMTDTIIPAGNRLPAMCPSKSVGGMRLEYPPGYRSCGRVMDPQDDAADYEYLTLESLRF</sequence>
<evidence type="ECO:0000313" key="3">
    <source>
        <dbReference type="Proteomes" id="UP000000560"/>
    </source>
</evidence>
<reference evidence="3" key="1">
    <citation type="journal article" date="2005" name="Nature">
        <title>Sequencing of Aspergillus nidulans and comparative analysis with A. fumigatus and A. oryzae.</title>
        <authorList>
            <person name="Galagan J.E."/>
            <person name="Calvo S.E."/>
            <person name="Cuomo C."/>
            <person name="Ma L.J."/>
            <person name="Wortman J.R."/>
            <person name="Batzoglou S."/>
            <person name="Lee S.I."/>
            <person name="Basturkmen M."/>
            <person name="Spevak C.C."/>
            <person name="Clutterbuck J."/>
            <person name="Kapitonov V."/>
            <person name="Jurka J."/>
            <person name="Scazzocchio C."/>
            <person name="Farman M."/>
            <person name="Butler J."/>
            <person name="Purcell S."/>
            <person name="Harris S."/>
            <person name="Braus G.H."/>
            <person name="Draht O."/>
            <person name="Busch S."/>
            <person name="D'Enfert C."/>
            <person name="Bouchier C."/>
            <person name="Goldman G.H."/>
            <person name="Bell-Pedersen D."/>
            <person name="Griffiths-Jones S."/>
            <person name="Doonan J.H."/>
            <person name="Yu J."/>
            <person name="Vienken K."/>
            <person name="Pain A."/>
            <person name="Freitag M."/>
            <person name="Selker E.U."/>
            <person name="Archer D.B."/>
            <person name="Penalva M.A."/>
            <person name="Oakley B.R."/>
            <person name="Momany M."/>
            <person name="Tanaka T."/>
            <person name="Kumagai T."/>
            <person name="Asai K."/>
            <person name="Machida M."/>
            <person name="Nierman W.C."/>
            <person name="Denning D.W."/>
            <person name="Caddick M."/>
            <person name="Hynes M."/>
            <person name="Paoletti M."/>
            <person name="Fischer R."/>
            <person name="Miller B."/>
            <person name="Dyer P."/>
            <person name="Sachs M.S."/>
            <person name="Osmani S.A."/>
            <person name="Birren B.W."/>
        </authorList>
    </citation>
    <scope>NUCLEOTIDE SEQUENCE [LARGE SCALE GENOMIC DNA]</scope>
    <source>
        <strain evidence="3">FGSC A4 / ATCC 38163 / CBS 112.46 / NRRL 194 / M139</strain>
    </source>
</reference>
<dbReference type="AlphaFoldDB" id="Q5B0K7"/>
<reference evidence="3" key="2">
    <citation type="journal article" date="2009" name="Fungal Genet. Biol.">
        <title>The 2008 update of the Aspergillus nidulans genome annotation: a community effort.</title>
        <authorList>
            <person name="Wortman J.R."/>
            <person name="Gilsenan J.M."/>
            <person name="Joardar V."/>
            <person name="Deegan J."/>
            <person name="Clutterbuck J."/>
            <person name="Andersen M.R."/>
            <person name="Archer D."/>
            <person name="Bencina M."/>
            <person name="Braus G."/>
            <person name="Coutinho P."/>
            <person name="von Dohren H."/>
            <person name="Doonan J."/>
            <person name="Driessen A.J."/>
            <person name="Durek P."/>
            <person name="Espeso E."/>
            <person name="Fekete E."/>
            <person name="Flipphi M."/>
            <person name="Estrada C.G."/>
            <person name="Geysens S."/>
            <person name="Goldman G."/>
            <person name="de Groot P.W."/>
            <person name="Hansen K."/>
            <person name="Harris S.D."/>
            <person name="Heinekamp T."/>
            <person name="Helmstaedt K."/>
            <person name="Henrissat B."/>
            <person name="Hofmann G."/>
            <person name="Homan T."/>
            <person name="Horio T."/>
            <person name="Horiuchi H."/>
            <person name="James S."/>
            <person name="Jones M."/>
            <person name="Karaffa L."/>
            <person name="Karanyi Z."/>
            <person name="Kato M."/>
            <person name="Keller N."/>
            <person name="Kelly D.E."/>
            <person name="Kiel J.A."/>
            <person name="Kim J.M."/>
            <person name="van der Klei I.J."/>
            <person name="Klis F.M."/>
            <person name="Kovalchuk A."/>
            <person name="Krasevec N."/>
            <person name="Kubicek C.P."/>
            <person name="Liu B."/>
            <person name="Maccabe A."/>
            <person name="Meyer V."/>
            <person name="Mirabito P."/>
            <person name="Miskei M."/>
            <person name="Mos M."/>
            <person name="Mullins J."/>
            <person name="Nelson D.R."/>
            <person name="Nielsen J."/>
            <person name="Oakley B.R."/>
            <person name="Osmani S.A."/>
            <person name="Pakula T."/>
            <person name="Paszewski A."/>
            <person name="Paulsen I."/>
            <person name="Pilsyk S."/>
            <person name="Pocsi I."/>
            <person name="Punt P.J."/>
            <person name="Ram A.F."/>
            <person name="Ren Q."/>
            <person name="Robellet X."/>
            <person name="Robson G."/>
            <person name="Seiboth B."/>
            <person name="van Solingen P."/>
            <person name="Specht T."/>
            <person name="Sun J."/>
            <person name="Taheri-Talesh N."/>
            <person name="Takeshita N."/>
            <person name="Ussery D."/>
            <person name="vanKuyk P.A."/>
            <person name="Visser H."/>
            <person name="van de Vondervoort P.J."/>
            <person name="de Vries R.P."/>
            <person name="Walton J."/>
            <person name="Xiang X."/>
            <person name="Xiong Y."/>
            <person name="Zeng A.P."/>
            <person name="Brandt B.W."/>
            <person name="Cornell M.J."/>
            <person name="van den Hondel C.A."/>
            <person name="Visser J."/>
            <person name="Oliver S.G."/>
            <person name="Turner G."/>
        </authorList>
    </citation>
    <scope>GENOME REANNOTATION</scope>
    <source>
        <strain evidence="3">FGSC A4 / ATCC 38163 / CBS 112.46 / NRRL 194 / M139</strain>
    </source>
</reference>